<feature type="domain" description="ShKT" evidence="2">
    <location>
        <begin position="59"/>
        <end position="91"/>
    </location>
</feature>
<evidence type="ECO:0000313" key="3">
    <source>
        <dbReference type="EMBL" id="CAL4075665.1"/>
    </source>
</evidence>
<name>A0AAV2Q8E4_MEGNR</name>
<sequence>WSVVCYWQGNNSKLNLLEMHILRSLKHVDLLMRMMITLQSLKLLAAEDVLGSIQQDLSCMDKFQLCKSFAAEGHCDIPDIAEDCPLSCDGCAIGSEVNQ</sequence>
<gene>
    <name evidence="3" type="ORF">MNOR_LOCUS9830</name>
</gene>
<evidence type="ECO:0000256" key="1">
    <source>
        <dbReference type="PROSITE-ProRule" id="PRU01005"/>
    </source>
</evidence>
<feature type="non-terminal residue" evidence="3">
    <location>
        <position position="99"/>
    </location>
</feature>
<dbReference type="Proteomes" id="UP001497623">
    <property type="component" value="Unassembled WGS sequence"/>
</dbReference>
<dbReference type="PROSITE" id="PS51670">
    <property type="entry name" value="SHKT"/>
    <property type="match status" value="1"/>
</dbReference>
<evidence type="ECO:0000259" key="2">
    <source>
        <dbReference type="PROSITE" id="PS51670"/>
    </source>
</evidence>
<comment type="caution">
    <text evidence="1">Lacks conserved residue(s) required for the propagation of feature annotation.</text>
</comment>
<comment type="caution">
    <text evidence="3">The sequence shown here is derived from an EMBL/GenBank/DDBJ whole genome shotgun (WGS) entry which is preliminary data.</text>
</comment>
<feature type="non-terminal residue" evidence="3">
    <location>
        <position position="1"/>
    </location>
</feature>
<feature type="disulfide bond" evidence="1">
    <location>
        <begin position="66"/>
        <end position="84"/>
    </location>
</feature>
<keyword evidence="4" id="KW-1185">Reference proteome</keyword>
<proteinExistence type="predicted"/>
<dbReference type="EMBL" id="CAXKWB010004825">
    <property type="protein sequence ID" value="CAL4075665.1"/>
    <property type="molecule type" value="Genomic_DNA"/>
</dbReference>
<evidence type="ECO:0000313" key="4">
    <source>
        <dbReference type="Proteomes" id="UP001497623"/>
    </source>
</evidence>
<protein>
    <recommendedName>
        <fullName evidence="2">ShKT domain-containing protein</fullName>
    </recommendedName>
</protein>
<organism evidence="3 4">
    <name type="scientific">Meganyctiphanes norvegica</name>
    <name type="common">Northern krill</name>
    <name type="synonym">Thysanopoda norvegica</name>
    <dbReference type="NCBI Taxonomy" id="48144"/>
    <lineage>
        <taxon>Eukaryota</taxon>
        <taxon>Metazoa</taxon>
        <taxon>Ecdysozoa</taxon>
        <taxon>Arthropoda</taxon>
        <taxon>Crustacea</taxon>
        <taxon>Multicrustacea</taxon>
        <taxon>Malacostraca</taxon>
        <taxon>Eumalacostraca</taxon>
        <taxon>Eucarida</taxon>
        <taxon>Euphausiacea</taxon>
        <taxon>Euphausiidae</taxon>
        <taxon>Meganyctiphanes</taxon>
    </lineage>
</organism>
<dbReference type="AlphaFoldDB" id="A0AAV2Q8E4"/>
<keyword evidence="1" id="KW-1015">Disulfide bond</keyword>
<reference evidence="3 4" key="1">
    <citation type="submission" date="2024-05" db="EMBL/GenBank/DDBJ databases">
        <authorList>
            <person name="Wallberg A."/>
        </authorList>
    </citation>
    <scope>NUCLEOTIDE SEQUENCE [LARGE SCALE GENOMIC DNA]</scope>
</reference>
<feature type="disulfide bond" evidence="1">
    <location>
        <begin position="75"/>
        <end position="88"/>
    </location>
</feature>
<accession>A0AAV2Q8E4</accession>
<dbReference type="InterPro" id="IPR003582">
    <property type="entry name" value="ShKT_dom"/>
</dbReference>
<dbReference type="Pfam" id="PF01549">
    <property type="entry name" value="ShK"/>
    <property type="match status" value="1"/>
</dbReference>